<dbReference type="PANTHER" id="PTHR12949:SF0">
    <property type="entry name" value="DNA-DIRECTED RNA POLYMERASE III SUBUNIT RPC3"/>
    <property type="match status" value="1"/>
</dbReference>
<reference evidence="14" key="1">
    <citation type="journal article" date="2020" name="Stud. Mycol.">
        <title>101 Dothideomycetes genomes: a test case for predicting lifestyles and emergence of pathogens.</title>
        <authorList>
            <person name="Haridas S."/>
            <person name="Albert R."/>
            <person name="Binder M."/>
            <person name="Bloem J."/>
            <person name="Labutti K."/>
            <person name="Salamov A."/>
            <person name="Andreopoulos B."/>
            <person name="Baker S."/>
            <person name="Barry K."/>
            <person name="Bills G."/>
            <person name="Bluhm B."/>
            <person name="Cannon C."/>
            <person name="Castanera R."/>
            <person name="Culley D."/>
            <person name="Daum C."/>
            <person name="Ezra D."/>
            <person name="Gonzalez J."/>
            <person name="Henrissat B."/>
            <person name="Kuo A."/>
            <person name="Liang C."/>
            <person name="Lipzen A."/>
            <person name="Lutzoni F."/>
            <person name="Magnuson J."/>
            <person name="Mondo S."/>
            <person name="Nolan M."/>
            <person name="Ohm R."/>
            <person name="Pangilinan J."/>
            <person name="Park H.-J."/>
            <person name="Ramirez L."/>
            <person name="Alfaro M."/>
            <person name="Sun H."/>
            <person name="Tritt A."/>
            <person name="Yoshinaga Y."/>
            <person name="Zwiers L.-H."/>
            <person name="Turgeon B."/>
            <person name="Goodwin S."/>
            <person name="Spatafora J."/>
            <person name="Crous P."/>
            <person name="Grigoriev I."/>
        </authorList>
    </citation>
    <scope>NUCLEOTIDE SEQUENCE</scope>
    <source>
        <strain evidence="14">ATCC 36951</strain>
    </source>
</reference>
<evidence type="ECO:0000256" key="7">
    <source>
        <dbReference type="ARBA" id="ARBA00025127"/>
    </source>
</evidence>
<keyword evidence="6 8" id="KW-0539">Nucleus</keyword>
<feature type="domain" description="DNA-directed RNA polymerase III subunit RPC3 winged-helix" evidence="13">
    <location>
        <begin position="482"/>
        <end position="556"/>
    </location>
</feature>
<dbReference type="OrthoDB" id="272392at2759"/>
<dbReference type="Pfam" id="PF05645">
    <property type="entry name" value="RNA_pol_Rpc82"/>
    <property type="match status" value="1"/>
</dbReference>
<dbReference type="GO" id="GO:0003697">
    <property type="term" value="F:single-stranded DNA binding"/>
    <property type="evidence" value="ECO:0007669"/>
    <property type="project" value="UniProtKB-UniRule"/>
</dbReference>
<evidence type="ECO:0000259" key="12">
    <source>
        <dbReference type="Pfam" id="PF08221"/>
    </source>
</evidence>
<keyword evidence="5 8" id="KW-0804">Transcription</keyword>
<comment type="subunit">
    <text evidence="3 8">Component of the RNA polymerase III (Pol III) complex consisting of 17 subunits.</text>
</comment>
<gene>
    <name evidence="14" type="ORF">M409DRAFT_27444</name>
</gene>
<dbReference type="InterPro" id="IPR013197">
    <property type="entry name" value="RNA_pol_III_RPC82-rel_HTH"/>
</dbReference>
<feature type="coiled-coil region" evidence="9">
    <location>
        <begin position="571"/>
        <end position="601"/>
    </location>
</feature>
<feature type="domain" description="RNA polymerase III subunit RPC82-related helix-turn-helix" evidence="12">
    <location>
        <begin position="7"/>
        <end position="63"/>
    </location>
</feature>
<evidence type="ECO:0000256" key="4">
    <source>
        <dbReference type="ARBA" id="ARBA00022478"/>
    </source>
</evidence>
<evidence type="ECO:0000313" key="15">
    <source>
        <dbReference type="Proteomes" id="UP000799537"/>
    </source>
</evidence>
<keyword evidence="4 8" id="KW-0240">DNA-directed RNA polymerase</keyword>
<organism evidence="14 15">
    <name type="scientific">Zasmidium cellare ATCC 36951</name>
    <dbReference type="NCBI Taxonomy" id="1080233"/>
    <lineage>
        <taxon>Eukaryota</taxon>
        <taxon>Fungi</taxon>
        <taxon>Dikarya</taxon>
        <taxon>Ascomycota</taxon>
        <taxon>Pezizomycotina</taxon>
        <taxon>Dothideomycetes</taxon>
        <taxon>Dothideomycetidae</taxon>
        <taxon>Mycosphaerellales</taxon>
        <taxon>Mycosphaerellaceae</taxon>
        <taxon>Zasmidium</taxon>
    </lineage>
</organism>
<feature type="compositionally biased region" description="Basic and acidic residues" evidence="10">
    <location>
        <begin position="248"/>
        <end position="263"/>
    </location>
</feature>
<dbReference type="EMBL" id="ML993615">
    <property type="protein sequence ID" value="KAF2162065.1"/>
    <property type="molecule type" value="Genomic_DNA"/>
</dbReference>
<dbReference type="Gene3D" id="1.10.10.10">
    <property type="entry name" value="Winged helix-like DNA-binding domain superfamily/Winged helix DNA-binding domain"/>
    <property type="match status" value="2"/>
</dbReference>
<comment type="subcellular location">
    <subcellularLocation>
        <location evidence="1 8">Nucleus</location>
    </subcellularLocation>
</comment>
<accession>A0A6A6C4X7</accession>
<dbReference type="Proteomes" id="UP000799537">
    <property type="component" value="Unassembled WGS sequence"/>
</dbReference>
<evidence type="ECO:0000256" key="10">
    <source>
        <dbReference type="SAM" id="MobiDB-lite"/>
    </source>
</evidence>
<dbReference type="Pfam" id="PF08221">
    <property type="entry name" value="HTH_9"/>
    <property type="match status" value="1"/>
</dbReference>
<dbReference type="Pfam" id="PF22536">
    <property type="entry name" value="WHD_POLR3C"/>
    <property type="match status" value="1"/>
</dbReference>
<evidence type="ECO:0000256" key="5">
    <source>
        <dbReference type="ARBA" id="ARBA00023163"/>
    </source>
</evidence>
<dbReference type="InterPro" id="IPR055207">
    <property type="entry name" value="POLR3C_WHD"/>
</dbReference>
<evidence type="ECO:0000313" key="14">
    <source>
        <dbReference type="EMBL" id="KAF2162065.1"/>
    </source>
</evidence>
<evidence type="ECO:0000256" key="3">
    <source>
        <dbReference type="ARBA" id="ARBA00011206"/>
    </source>
</evidence>
<evidence type="ECO:0000256" key="1">
    <source>
        <dbReference type="ARBA" id="ARBA00004123"/>
    </source>
</evidence>
<feature type="region of interest" description="Disordered" evidence="10">
    <location>
        <begin position="383"/>
        <end position="427"/>
    </location>
</feature>
<dbReference type="InterPro" id="IPR008806">
    <property type="entry name" value="RNA_pol_III_Rpc82_C"/>
</dbReference>
<evidence type="ECO:0000259" key="13">
    <source>
        <dbReference type="Pfam" id="PF22536"/>
    </source>
</evidence>
<evidence type="ECO:0000256" key="6">
    <source>
        <dbReference type="ARBA" id="ARBA00023242"/>
    </source>
</evidence>
<feature type="compositionally biased region" description="Basic and acidic residues" evidence="10">
    <location>
        <begin position="401"/>
        <end position="423"/>
    </location>
</feature>
<sequence length="649" mass="73022">MAQRLQELCALLVEDTCGYLCSQIFTTLAENGRLSRFQIQQHTHIPARQLRTALAVLAQLHLLHHYTGDEGLTFYSVDWRNSYYLTRSNRIISLAEDRYGEGAGKIMANLLQLGHARVGDLAQAFDFTTTKPNNEDDPCREHVNAEGGAKTNGAGANHVRKAPDTKINTVGQFHATLRKLLKAGLLTKVNKRIYTPAADLDAEIEEAVISDRFPDGKINGPRKQAEFKTAVNSLKRKWRDNDEFTDRDLESKGTIRRPGEPPGKRARVNGGLTNGAGHDDHIEENAPKLPNEMVLKVNYAQFVLAFRTDRLEQLAESYLGPVTAAVYGALLQALEGKVRARDGDIQADEGSDDEEDDLPVASTIEVADLLDPTVDLTLGIQGMSDTHQLPNGDTKGKKKAKVTDNESAGIKREHSDDESEHHPNGYISYESRNKRLNLVEDHLKLLEEHSKGFCKRVGGAGHGEWRVYFSALTDTLVQTTVDATILARFGRTHALLVRMLREKGRLAEKEIGALTLMRAKDVRSILTELQYAGIIEAQEVPKDTSRQPTRTLYLYFHDQKRVQSLLLQQTYQGMSRMLQRLKQERENYKNAIEKAEMMDVKQEELNSNERDAVMQWREVEEKLVIQIQRMDEQVALLRDYSGKDSSLVS</sequence>
<dbReference type="AlphaFoldDB" id="A0A6A6C4X7"/>
<proteinExistence type="inferred from homology"/>
<evidence type="ECO:0000256" key="9">
    <source>
        <dbReference type="SAM" id="Coils"/>
    </source>
</evidence>
<dbReference type="RefSeq" id="XP_033662954.1">
    <property type="nucleotide sequence ID" value="XM_033808573.1"/>
</dbReference>
<protein>
    <recommendedName>
        <fullName evidence="8">DNA-directed RNA polymerase III subunit RPC3</fullName>
        <shortName evidence="8">RNA polymerase III subunit C3</shortName>
    </recommendedName>
</protein>
<evidence type="ECO:0000256" key="8">
    <source>
        <dbReference type="RuleBase" id="RU367076"/>
    </source>
</evidence>
<dbReference type="GO" id="GO:0005666">
    <property type="term" value="C:RNA polymerase III complex"/>
    <property type="evidence" value="ECO:0007669"/>
    <property type="project" value="UniProtKB-UniRule"/>
</dbReference>
<comment type="similarity">
    <text evidence="2 8">Belongs to the RNA polymerase beta chain family.</text>
</comment>
<comment type="function">
    <text evidence="7 8">DNA-dependent RNA polymerase catalyzes the transcription of DNA into RNA using the four ribonucleoside triphosphates as substrates. Specific core component of RNA polymerase III which synthesizes small RNAs, such as 5S rRNA and tRNAs.</text>
</comment>
<keyword evidence="9" id="KW-0175">Coiled coil</keyword>
<feature type="domain" description="RNA polymerase III Rpc82 C -terminal" evidence="11">
    <location>
        <begin position="176"/>
        <end position="476"/>
    </location>
</feature>
<dbReference type="InterPro" id="IPR039748">
    <property type="entry name" value="RPC3"/>
</dbReference>
<keyword evidence="15" id="KW-1185">Reference proteome</keyword>
<feature type="region of interest" description="Disordered" evidence="10">
    <location>
        <begin position="248"/>
        <end position="279"/>
    </location>
</feature>
<dbReference type="PANTHER" id="PTHR12949">
    <property type="entry name" value="RNA POLYMERASE III DNA DIRECTED -RELATED"/>
    <property type="match status" value="1"/>
</dbReference>
<dbReference type="InterPro" id="IPR036388">
    <property type="entry name" value="WH-like_DNA-bd_sf"/>
</dbReference>
<name>A0A6A6C4X7_ZASCE</name>
<dbReference type="GeneID" id="54561845"/>
<evidence type="ECO:0000256" key="2">
    <source>
        <dbReference type="ARBA" id="ARBA00006835"/>
    </source>
</evidence>
<dbReference type="GO" id="GO:0006351">
    <property type="term" value="P:DNA-templated transcription"/>
    <property type="evidence" value="ECO:0007669"/>
    <property type="project" value="InterPro"/>
</dbReference>
<evidence type="ECO:0000259" key="11">
    <source>
        <dbReference type="Pfam" id="PF05645"/>
    </source>
</evidence>